<evidence type="ECO:0000256" key="1">
    <source>
        <dbReference type="ARBA" id="ARBA00004651"/>
    </source>
</evidence>
<comment type="caution">
    <text evidence="10">Lacks conserved residue(s) required for the propagation of feature annotation.</text>
</comment>
<evidence type="ECO:0000313" key="12">
    <source>
        <dbReference type="Proteomes" id="UP000007266"/>
    </source>
</evidence>
<keyword evidence="3 10" id="KW-0716">Sensory transduction</keyword>
<evidence type="ECO:0000256" key="4">
    <source>
        <dbReference type="ARBA" id="ARBA00022692"/>
    </source>
</evidence>
<evidence type="ECO:0000256" key="5">
    <source>
        <dbReference type="ARBA" id="ARBA00022725"/>
    </source>
</evidence>
<dbReference type="Pfam" id="PF02949">
    <property type="entry name" value="7tm_6"/>
    <property type="match status" value="1"/>
</dbReference>
<dbReference type="GO" id="GO:0007165">
    <property type="term" value="P:signal transduction"/>
    <property type="evidence" value="ECO:0007669"/>
    <property type="project" value="UniProtKB-KW"/>
</dbReference>
<keyword evidence="9 10" id="KW-0807">Transducer</keyword>
<keyword evidence="5 10" id="KW-0552">Olfaction</keyword>
<feature type="transmembrane region" description="Helical" evidence="10">
    <location>
        <begin position="35"/>
        <end position="61"/>
    </location>
</feature>
<evidence type="ECO:0000313" key="11">
    <source>
        <dbReference type="EMBL" id="EFA02941.1"/>
    </source>
</evidence>
<dbReference type="PANTHER" id="PTHR21137:SF35">
    <property type="entry name" value="ODORANT RECEPTOR 19A-RELATED"/>
    <property type="match status" value="1"/>
</dbReference>
<evidence type="ECO:0000256" key="8">
    <source>
        <dbReference type="ARBA" id="ARBA00023170"/>
    </source>
</evidence>
<evidence type="ECO:0000256" key="7">
    <source>
        <dbReference type="ARBA" id="ARBA00023136"/>
    </source>
</evidence>
<dbReference type="GO" id="GO:0050911">
    <property type="term" value="P:detection of chemical stimulus involved in sensory perception of smell"/>
    <property type="evidence" value="ECO:0000318"/>
    <property type="project" value="GO_Central"/>
</dbReference>
<keyword evidence="7 10" id="KW-0472">Membrane</keyword>
<keyword evidence="8 10" id="KW-0675">Receptor</keyword>
<dbReference type="GO" id="GO:0004984">
    <property type="term" value="F:olfactory receptor activity"/>
    <property type="evidence" value="ECO:0000318"/>
    <property type="project" value="GO_Central"/>
</dbReference>
<accession>D2A352</accession>
<dbReference type="Proteomes" id="UP000007266">
    <property type="component" value="Linkage group 4"/>
</dbReference>
<comment type="subcellular location">
    <subcellularLocation>
        <location evidence="1 10">Cell membrane</location>
        <topology evidence="1 10">Multi-pass membrane protein</topology>
    </subcellularLocation>
</comment>
<feature type="transmembrane region" description="Helical" evidence="10">
    <location>
        <begin position="292"/>
        <end position="314"/>
    </location>
</feature>
<dbReference type="HOGENOM" id="CLU_062908_0_0_1"/>
<keyword evidence="2" id="KW-1003">Cell membrane</keyword>
<dbReference type="PANTHER" id="PTHR21137">
    <property type="entry name" value="ODORANT RECEPTOR"/>
    <property type="match status" value="1"/>
</dbReference>
<keyword evidence="6 10" id="KW-1133">Transmembrane helix</keyword>
<dbReference type="FunCoup" id="D2A352">
    <property type="interactions" value="54"/>
</dbReference>
<sequence length="382" mass="43953">MTNLEIKICRATLKILKYSLIWPNEADEMNPGKWYYIRVATFLLITSLWVLSVFMHIVMSIIHDADVHLSEDVAFCVAFCGLYYMTMIYVKNQPKVALLLRDLSKFQFGKPPGFEEKERILGFLSQFFFYYCVMAVMVYNLVKLLQKPDCEKMNEIKGLKENCGLLTPTWLPFDINYFPAFHLTFLYVFISTQILMKLALIISFNALEMAYHVILRIDHLKIMITECLDQRNYEVSRRKLKTCILYHLEILSLSNRLNDCFSNIMFAHLTITAAICGCLEKQFVDGDNRLGALLHVCGWISALFVACIGGQHLLNASLSIPDAIWSSKWYEADVRIRKDLLFMMAKSQVGLHLNVGSFGVLSFSVFFSVLKMSYSILAMLTS</sequence>
<reference evidence="11 12" key="1">
    <citation type="journal article" date="2008" name="Nature">
        <title>The genome of the model beetle and pest Tribolium castaneum.</title>
        <authorList>
            <consortium name="Tribolium Genome Sequencing Consortium"/>
            <person name="Richards S."/>
            <person name="Gibbs R.A."/>
            <person name="Weinstock G.M."/>
            <person name="Brown S.J."/>
            <person name="Denell R."/>
            <person name="Beeman R.W."/>
            <person name="Gibbs R."/>
            <person name="Beeman R.W."/>
            <person name="Brown S.J."/>
            <person name="Bucher G."/>
            <person name="Friedrich M."/>
            <person name="Grimmelikhuijzen C.J."/>
            <person name="Klingler M."/>
            <person name="Lorenzen M."/>
            <person name="Richards S."/>
            <person name="Roth S."/>
            <person name="Schroder R."/>
            <person name="Tautz D."/>
            <person name="Zdobnov E.M."/>
            <person name="Muzny D."/>
            <person name="Gibbs R.A."/>
            <person name="Weinstock G.M."/>
            <person name="Attaway T."/>
            <person name="Bell S."/>
            <person name="Buhay C.J."/>
            <person name="Chandrabose M.N."/>
            <person name="Chavez D."/>
            <person name="Clerk-Blankenburg K.P."/>
            <person name="Cree A."/>
            <person name="Dao M."/>
            <person name="Davis C."/>
            <person name="Chacko J."/>
            <person name="Dinh H."/>
            <person name="Dugan-Rocha S."/>
            <person name="Fowler G."/>
            <person name="Garner T.T."/>
            <person name="Garnes J."/>
            <person name="Gnirke A."/>
            <person name="Hawes A."/>
            <person name="Hernandez J."/>
            <person name="Hines S."/>
            <person name="Holder M."/>
            <person name="Hume J."/>
            <person name="Jhangiani S.N."/>
            <person name="Joshi V."/>
            <person name="Khan Z.M."/>
            <person name="Jackson L."/>
            <person name="Kovar C."/>
            <person name="Kowis A."/>
            <person name="Lee S."/>
            <person name="Lewis L.R."/>
            <person name="Margolis J."/>
            <person name="Morgan M."/>
            <person name="Nazareth L.V."/>
            <person name="Nguyen N."/>
            <person name="Okwuonu G."/>
            <person name="Parker D."/>
            <person name="Richards S."/>
            <person name="Ruiz S.J."/>
            <person name="Santibanez J."/>
            <person name="Savard J."/>
            <person name="Scherer S.E."/>
            <person name="Schneider B."/>
            <person name="Sodergren E."/>
            <person name="Tautz D."/>
            <person name="Vattahil S."/>
            <person name="Villasana D."/>
            <person name="White C.S."/>
            <person name="Wright R."/>
            <person name="Park Y."/>
            <person name="Beeman R.W."/>
            <person name="Lord J."/>
            <person name="Oppert B."/>
            <person name="Lorenzen M."/>
            <person name="Brown S."/>
            <person name="Wang L."/>
            <person name="Savard J."/>
            <person name="Tautz D."/>
            <person name="Richards S."/>
            <person name="Weinstock G."/>
            <person name="Gibbs R.A."/>
            <person name="Liu Y."/>
            <person name="Worley K."/>
            <person name="Weinstock G."/>
            <person name="Elsik C.G."/>
            <person name="Reese J.T."/>
            <person name="Elhaik E."/>
            <person name="Landan G."/>
            <person name="Graur D."/>
            <person name="Arensburger P."/>
            <person name="Atkinson P."/>
            <person name="Beeman R.W."/>
            <person name="Beidler J."/>
            <person name="Brown S.J."/>
            <person name="Demuth J.P."/>
            <person name="Drury D.W."/>
            <person name="Du Y.Z."/>
            <person name="Fujiwara H."/>
            <person name="Lorenzen M."/>
            <person name="Maselli V."/>
            <person name="Osanai M."/>
            <person name="Park Y."/>
            <person name="Robertson H.M."/>
            <person name="Tu Z."/>
            <person name="Wang J.J."/>
            <person name="Wang S."/>
            <person name="Richards S."/>
            <person name="Song H."/>
            <person name="Zhang L."/>
            <person name="Sodergren E."/>
            <person name="Werner D."/>
            <person name="Stanke M."/>
            <person name="Morgenstern B."/>
            <person name="Solovyev V."/>
            <person name="Kosarev P."/>
            <person name="Brown G."/>
            <person name="Chen H.C."/>
            <person name="Ermolaeva O."/>
            <person name="Hlavina W."/>
            <person name="Kapustin Y."/>
            <person name="Kiryutin B."/>
            <person name="Kitts P."/>
            <person name="Maglott D."/>
            <person name="Pruitt K."/>
            <person name="Sapojnikov V."/>
            <person name="Souvorov A."/>
            <person name="Mackey A.J."/>
            <person name="Waterhouse R.M."/>
            <person name="Wyder S."/>
            <person name="Zdobnov E.M."/>
            <person name="Zdobnov E.M."/>
            <person name="Wyder S."/>
            <person name="Kriventseva E.V."/>
            <person name="Kadowaki T."/>
            <person name="Bork P."/>
            <person name="Aranda M."/>
            <person name="Bao R."/>
            <person name="Beermann A."/>
            <person name="Berns N."/>
            <person name="Bolognesi R."/>
            <person name="Bonneton F."/>
            <person name="Bopp D."/>
            <person name="Brown S.J."/>
            <person name="Bucher G."/>
            <person name="Butts T."/>
            <person name="Chaumot A."/>
            <person name="Denell R.E."/>
            <person name="Ferrier D.E."/>
            <person name="Friedrich M."/>
            <person name="Gordon C.M."/>
            <person name="Jindra M."/>
            <person name="Klingler M."/>
            <person name="Lan Q."/>
            <person name="Lattorff H.M."/>
            <person name="Laudet V."/>
            <person name="von Levetsow C."/>
            <person name="Liu Z."/>
            <person name="Lutz R."/>
            <person name="Lynch J.A."/>
            <person name="da Fonseca R.N."/>
            <person name="Posnien N."/>
            <person name="Reuter R."/>
            <person name="Roth S."/>
            <person name="Savard J."/>
            <person name="Schinko J.B."/>
            <person name="Schmitt C."/>
            <person name="Schoppmeier M."/>
            <person name="Schroder R."/>
            <person name="Shippy T.D."/>
            <person name="Simonnet F."/>
            <person name="Marques-Souza H."/>
            <person name="Tautz D."/>
            <person name="Tomoyasu Y."/>
            <person name="Trauner J."/>
            <person name="Van der Zee M."/>
            <person name="Vervoort M."/>
            <person name="Wittkopp N."/>
            <person name="Wimmer E.A."/>
            <person name="Yang X."/>
            <person name="Jones A.K."/>
            <person name="Sattelle D.B."/>
            <person name="Ebert P.R."/>
            <person name="Nelson D."/>
            <person name="Scott J.G."/>
            <person name="Beeman R.W."/>
            <person name="Muthukrishnan S."/>
            <person name="Kramer K.J."/>
            <person name="Arakane Y."/>
            <person name="Beeman R.W."/>
            <person name="Zhu Q."/>
            <person name="Hogenkamp D."/>
            <person name="Dixit R."/>
            <person name="Oppert B."/>
            <person name="Jiang H."/>
            <person name="Zou Z."/>
            <person name="Marshall J."/>
            <person name="Elpidina E."/>
            <person name="Vinokurov K."/>
            <person name="Oppert C."/>
            <person name="Zou Z."/>
            <person name="Evans J."/>
            <person name="Lu Z."/>
            <person name="Zhao P."/>
            <person name="Sumathipala N."/>
            <person name="Altincicek B."/>
            <person name="Vilcinskas A."/>
            <person name="Williams M."/>
            <person name="Hultmark D."/>
            <person name="Hetru C."/>
            <person name="Jiang H."/>
            <person name="Grimmelikhuijzen C.J."/>
            <person name="Hauser F."/>
            <person name="Cazzamali G."/>
            <person name="Williamson M."/>
            <person name="Park Y."/>
            <person name="Li B."/>
            <person name="Tanaka Y."/>
            <person name="Predel R."/>
            <person name="Neupert S."/>
            <person name="Schachtner J."/>
            <person name="Verleyen P."/>
            <person name="Raible F."/>
            <person name="Bork P."/>
            <person name="Friedrich M."/>
            <person name="Walden K.K."/>
            <person name="Robertson H.M."/>
            <person name="Angeli S."/>
            <person name="Foret S."/>
            <person name="Bucher G."/>
            <person name="Schuetz S."/>
            <person name="Maleszka R."/>
            <person name="Wimmer E.A."/>
            <person name="Beeman R.W."/>
            <person name="Lorenzen M."/>
            <person name="Tomoyasu Y."/>
            <person name="Miller S.C."/>
            <person name="Grossmann D."/>
            <person name="Bucher G."/>
        </authorList>
    </citation>
    <scope>NUCLEOTIDE SEQUENCE [LARGE SCALE GENOMIC DNA]</scope>
    <source>
        <strain evidence="11 12">Georgia GA2</strain>
    </source>
</reference>
<evidence type="ECO:0000256" key="3">
    <source>
        <dbReference type="ARBA" id="ARBA00022606"/>
    </source>
</evidence>
<reference evidence="11 12" key="2">
    <citation type="journal article" date="2010" name="Nucleic Acids Res.">
        <title>BeetleBase in 2010: revisions to provide comprehensive genomic information for Tribolium castaneum.</title>
        <authorList>
            <person name="Kim H.S."/>
            <person name="Murphy T."/>
            <person name="Xia J."/>
            <person name="Caragea D."/>
            <person name="Park Y."/>
            <person name="Beeman R.W."/>
            <person name="Lorenzen M.D."/>
            <person name="Butcher S."/>
            <person name="Manak J.R."/>
            <person name="Brown S.J."/>
        </authorList>
    </citation>
    <scope>GENOME REANNOTATION</scope>
    <source>
        <strain evidence="11 12">Georgia GA2</strain>
    </source>
</reference>
<evidence type="ECO:0000256" key="9">
    <source>
        <dbReference type="ARBA" id="ARBA00023224"/>
    </source>
</evidence>
<feature type="transmembrane region" description="Helical" evidence="10">
    <location>
        <begin position="349"/>
        <end position="370"/>
    </location>
</feature>
<keyword evidence="12" id="KW-1185">Reference proteome</keyword>
<evidence type="ECO:0000256" key="6">
    <source>
        <dbReference type="ARBA" id="ARBA00022989"/>
    </source>
</evidence>
<evidence type="ECO:0000256" key="2">
    <source>
        <dbReference type="ARBA" id="ARBA00022475"/>
    </source>
</evidence>
<dbReference type="InParanoid" id="D2A352"/>
<dbReference type="EMBL" id="KQ971338">
    <property type="protein sequence ID" value="EFA02941.1"/>
    <property type="molecule type" value="Genomic_DNA"/>
</dbReference>
<feature type="transmembrane region" description="Helical" evidence="10">
    <location>
        <begin position="120"/>
        <end position="142"/>
    </location>
</feature>
<organism evidence="11 12">
    <name type="scientific">Tribolium castaneum</name>
    <name type="common">Red flour beetle</name>
    <dbReference type="NCBI Taxonomy" id="7070"/>
    <lineage>
        <taxon>Eukaryota</taxon>
        <taxon>Metazoa</taxon>
        <taxon>Ecdysozoa</taxon>
        <taxon>Arthropoda</taxon>
        <taxon>Hexapoda</taxon>
        <taxon>Insecta</taxon>
        <taxon>Pterygota</taxon>
        <taxon>Neoptera</taxon>
        <taxon>Endopterygota</taxon>
        <taxon>Coleoptera</taxon>
        <taxon>Polyphaga</taxon>
        <taxon>Cucujiformia</taxon>
        <taxon>Tenebrionidae</taxon>
        <taxon>Tenebrionidae incertae sedis</taxon>
        <taxon>Tribolium</taxon>
    </lineage>
</organism>
<feature type="transmembrane region" description="Helical" evidence="10">
    <location>
        <begin position="185"/>
        <end position="207"/>
    </location>
</feature>
<name>D2A352_TRICA</name>
<keyword evidence="4 10" id="KW-0812">Transmembrane</keyword>
<proteinExistence type="inferred from homology"/>
<comment type="similarity">
    <text evidence="10">Belongs to the insect chemoreceptor superfamily. Heteromeric odorant receptor channel (TC 1.A.69) family.</text>
</comment>
<dbReference type="OMA" id="HVILRID"/>
<dbReference type="GO" id="GO:0005886">
    <property type="term" value="C:plasma membrane"/>
    <property type="evidence" value="ECO:0000318"/>
    <property type="project" value="GO_Central"/>
</dbReference>
<feature type="transmembrane region" description="Helical" evidence="10">
    <location>
        <begin position="73"/>
        <end position="90"/>
    </location>
</feature>
<dbReference type="PhylomeDB" id="D2A352"/>
<protein>
    <recommendedName>
        <fullName evidence="10">Odorant receptor</fullName>
    </recommendedName>
</protein>
<dbReference type="AlphaFoldDB" id="D2A352"/>
<gene>
    <name evidence="11" type="primary">Or93</name>
    <name evidence="11" type="ORF">TcasGA2_TC030321</name>
</gene>
<dbReference type="GO" id="GO:0005549">
    <property type="term" value="F:odorant binding"/>
    <property type="evidence" value="ECO:0007669"/>
    <property type="project" value="InterPro"/>
</dbReference>
<dbReference type="InterPro" id="IPR004117">
    <property type="entry name" value="7tm6_olfct_rcpt"/>
</dbReference>
<evidence type="ECO:0000256" key="10">
    <source>
        <dbReference type="RuleBase" id="RU351113"/>
    </source>
</evidence>